<comment type="caution">
    <text evidence="2">The sequence shown here is derived from an EMBL/GenBank/DDBJ whole genome shotgun (WGS) entry which is preliminary data.</text>
</comment>
<protein>
    <recommendedName>
        <fullName evidence="1">PknH-like extracellular domain-containing protein</fullName>
    </recommendedName>
</protein>
<dbReference type="InterPro" id="IPR038232">
    <property type="entry name" value="PknH-like_Extracell_sf"/>
</dbReference>
<evidence type="ECO:0000313" key="2">
    <source>
        <dbReference type="EMBL" id="ORV58127.1"/>
    </source>
</evidence>
<dbReference type="Proteomes" id="UP000194000">
    <property type="component" value="Unassembled WGS sequence"/>
</dbReference>
<sequence length="221" mass="23769">MLALCLILAGCSNVIAGTPEKQHRGTASGGPIQPAQLDQLLTPSSSLSILASAPLSEHDLQSALFIGADPPECHGVVGFGRFPLFPTNYTGREARTQVDIDGPNQHQLLEVSATYPSDFNASAFLDSVRKTVDECQRPVTTWGDDQKRYTVNPAPLIPDSPDIAHWSTKLAGERWICDFSLVALANVASEIVTCSADRSIDNKALASKRLKKIEELLNSTA</sequence>
<dbReference type="InterPro" id="IPR026954">
    <property type="entry name" value="PknH-like_Extracell"/>
</dbReference>
<dbReference type="EMBL" id="LQOW01000028">
    <property type="protein sequence ID" value="ORV58127.1"/>
    <property type="molecule type" value="Genomic_DNA"/>
</dbReference>
<organism evidence="2 3">
    <name type="scientific">Mycobacterium fragae</name>
    <dbReference type="NCBI Taxonomy" id="1260918"/>
    <lineage>
        <taxon>Bacteria</taxon>
        <taxon>Bacillati</taxon>
        <taxon>Actinomycetota</taxon>
        <taxon>Actinomycetes</taxon>
        <taxon>Mycobacteriales</taxon>
        <taxon>Mycobacteriaceae</taxon>
        <taxon>Mycobacterium</taxon>
    </lineage>
</organism>
<dbReference type="Pfam" id="PF14032">
    <property type="entry name" value="PknH_C"/>
    <property type="match status" value="1"/>
</dbReference>
<evidence type="ECO:0000313" key="3">
    <source>
        <dbReference type="Proteomes" id="UP000194000"/>
    </source>
</evidence>
<proteinExistence type="predicted"/>
<keyword evidence="3" id="KW-1185">Reference proteome</keyword>
<dbReference type="STRING" id="1260918.AWC06_22270"/>
<dbReference type="Gene3D" id="3.40.1000.70">
    <property type="entry name" value="PknH-like extracellular domain"/>
    <property type="match status" value="1"/>
</dbReference>
<dbReference type="AlphaFoldDB" id="A0A1X1UMV9"/>
<reference evidence="2 3" key="1">
    <citation type="submission" date="2016-01" db="EMBL/GenBank/DDBJ databases">
        <title>The new phylogeny of the genus Mycobacterium.</title>
        <authorList>
            <person name="Tarcisio F."/>
            <person name="Conor M."/>
            <person name="Antonella G."/>
            <person name="Elisabetta G."/>
            <person name="Giulia F.S."/>
            <person name="Sara T."/>
            <person name="Anna F."/>
            <person name="Clotilde B."/>
            <person name="Roberto B."/>
            <person name="Veronica D.S."/>
            <person name="Fabio R."/>
            <person name="Monica P."/>
            <person name="Olivier J."/>
            <person name="Enrico T."/>
            <person name="Nicola S."/>
        </authorList>
    </citation>
    <scope>NUCLEOTIDE SEQUENCE [LARGE SCALE GENOMIC DNA]</scope>
    <source>
        <strain evidence="2 3">DSM 45731</strain>
    </source>
</reference>
<evidence type="ECO:0000259" key="1">
    <source>
        <dbReference type="Pfam" id="PF14032"/>
    </source>
</evidence>
<feature type="domain" description="PknH-like extracellular" evidence="1">
    <location>
        <begin position="33"/>
        <end position="198"/>
    </location>
</feature>
<accession>A0A1X1UMV9</accession>
<gene>
    <name evidence="2" type="ORF">AWC06_22270</name>
</gene>
<name>A0A1X1UMV9_9MYCO</name>